<keyword evidence="1" id="KW-0812">Transmembrane</keyword>
<sequence>MSTSCSNSIPDTSIFQNSFYVGVNMQNILYGEFFDAYHGVIGLTELLDRTGMELVLYFKAMNILLSNRGAIKKSNLFYALFSSTMVFLVTVWVATSAVFGEKMWLLDSNFPGGPEAYLQENISVWYLDWGTTSVILLQLMTDGLMVRHEQGRQNVCSFGGFQIYRCRILWDSYLAIVVPVILWLSTLILGVLVDWSSSSPGGDFFTGKSAQLALAYYTLSVFLNTTLSCMICYCILQYGRKVREYLGHEYASLYLATITLVVESVLPYTLSGIAFLVSLGVGSPLSTVFISVYLLMMVRGFITLLSMR</sequence>
<organism evidence="2 3">
    <name type="scientific">Boletus reticuloceps</name>
    <dbReference type="NCBI Taxonomy" id="495285"/>
    <lineage>
        <taxon>Eukaryota</taxon>
        <taxon>Fungi</taxon>
        <taxon>Dikarya</taxon>
        <taxon>Basidiomycota</taxon>
        <taxon>Agaricomycotina</taxon>
        <taxon>Agaricomycetes</taxon>
        <taxon>Agaricomycetidae</taxon>
        <taxon>Boletales</taxon>
        <taxon>Boletineae</taxon>
        <taxon>Boletaceae</taxon>
        <taxon>Boletoideae</taxon>
        <taxon>Boletus</taxon>
    </lineage>
</organism>
<dbReference type="EMBL" id="JAGFBS010000011">
    <property type="protein sequence ID" value="KAG6376837.1"/>
    <property type="molecule type" value="Genomic_DNA"/>
</dbReference>
<name>A0A8I2YU78_9AGAM</name>
<keyword evidence="3" id="KW-1185">Reference proteome</keyword>
<evidence type="ECO:0000313" key="3">
    <source>
        <dbReference type="Proteomes" id="UP000683000"/>
    </source>
</evidence>
<evidence type="ECO:0000313" key="2">
    <source>
        <dbReference type="EMBL" id="KAG6376837.1"/>
    </source>
</evidence>
<feature type="transmembrane region" description="Helical" evidence="1">
    <location>
        <begin position="122"/>
        <end position="140"/>
    </location>
</feature>
<reference evidence="2" key="1">
    <citation type="submission" date="2021-03" db="EMBL/GenBank/DDBJ databases">
        <title>Evolutionary innovations through gain and loss of genes in the ectomycorrhizal Boletales.</title>
        <authorList>
            <person name="Wu G."/>
            <person name="Miyauchi S."/>
            <person name="Morin E."/>
            <person name="Yang Z.-L."/>
            <person name="Xu J."/>
            <person name="Martin F.M."/>
        </authorList>
    </citation>
    <scope>NUCLEOTIDE SEQUENCE</scope>
    <source>
        <strain evidence="2">BR01</strain>
    </source>
</reference>
<keyword evidence="1" id="KW-1133">Transmembrane helix</keyword>
<feature type="transmembrane region" description="Helical" evidence="1">
    <location>
        <begin position="251"/>
        <end position="279"/>
    </location>
</feature>
<dbReference type="AlphaFoldDB" id="A0A8I2YU78"/>
<accession>A0A8I2YU78</accession>
<dbReference type="Proteomes" id="UP000683000">
    <property type="component" value="Unassembled WGS sequence"/>
</dbReference>
<protein>
    <submittedName>
        <fullName evidence="2">Uncharacterized protein</fullName>
    </submittedName>
</protein>
<comment type="caution">
    <text evidence="2">The sequence shown here is derived from an EMBL/GenBank/DDBJ whole genome shotgun (WGS) entry which is preliminary data.</text>
</comment>
<gene>
    <name evidence="2" type="ORF">JVT61DRAFT_1863</name>
</gene>
<keyword evidence="1" id="KW-0472">Membrane</keyword>
<feature type="transmembrane region" description="Helical" evidence="1">
    <location>
        <begin position="213"/>
        <end position="239"/>
    </location>
</feature>
<feature type="transmembrane region" description="Helical" evidence="1">
    <location>
        <begin position="173"/>
        <end position="193"/>
    </location>
</feature>
<evidence type="ECO:0000256" key="1">
    <source>
        <dbReference type="SAM" id="Phobius"/>
    </source>
</evidence>
<feature type="transmembrane region" description="Helical" evidence="1">
    <location>
        <begin position="76"/>
        <end position="99"/>
    </location>
</feature>
<proteinExistence type="predicted"/>
<dbReference type="OrthoDB" id="2796825at2759"/>